<dbReference type="Gene3D" id="3.50.7.10">
    <property type="entry name" value="GroEL"/>
    <property type="match status" value="1"/>
</dbReference>
<dbReference type="PANTHER" id="PTHR45633">
    <property type="entry name" value="60 KDA HEAT SHOCK PROTEIN, MITOCHONDRIAL"/>
    <property type="match status" value="1"/>
</dbReference>
<organism evidence="1 2">
    <name type="scientific">Sphagnum jensenii</name>
    <dbReference type="NCBI Taxonomy" id="128206"/>
    <lineage>
        <taxon>Eukaryota</taxon>
        <taxon>Viridiplantae</taxon>
        <taxon>Streptophyta</taxon>
        <taxon>Embryophyta</taxon>
        <taxon>Bryophyta</taxon>
        <taxon>Sphagnophytina</taxon>
        <taxon>Sphagnopsida</taxon>
        <taxon>Sphagnales</taxon>
        <taxon>Sphagnaceae</taxon>
        <taxon>Sphagnum</taxon>
    </lineage>
</organism>
<dbReference type="InterPro" id="IPR027410">
    <property type="entry name" value="TCP-1-like_intermed_sf"/>
</dbReference>
<accession>A0ABP0VK25</accession>
<reference evidence="1" key="1">
    <citation type="submission" date="2024-02" db="EMBL/GenBank/DDBJ databases">
        <authorList>
            <consortium name="ELIXIR-Norway"/>
            <consortium name="Elixir Norway"/>
        </authorList>
    </citation>
    <scope>NUCLEOTIDE SEQUENCE</scope>
</reference>
<name>A0ABP0VK25_9BRYO</name>
<comment type="caution">
    <text evidence="1">The sequence shown here is derived from an EMBL/GenBank/DDBJ whole genome shotgun (WGS) entry which is preliminary data.</text>
</comment>
<dbReference type="Gene3D" id="3.30.260.10">
    <property type="entry name" value="TCP-1-like chaperonin intermediate domain"/>
    <property type="match status" value="1"/>
</dbReference>
<sequence length="124" mass="13380">GVVLNEDLGIKLKTIQLEQLGQAESIIIDKSNVDFEREKLQNRLASLVGGVAVIKIGASTDVERREKKDRLEDAIQATRAALQEGVVPGGGESENPNFGYNAATDTFEDLVESGVIDPTKVTRT</sequence>
<proteinExistence type="predicted"/>
<feature type="non-terminal residue" evidence="1">
    <location>
        <position position="1"/>
    </location>
</feature>
<dbReference type="EMBL" id="CAXAQS010000938">
    <property type="protein sequence ID" value="CAK9253840.1"/>
    <property type="molecule type" value="Genomic_DNA"/>
</dbReference>
<dbReference type="InterPro" id="IPR001844">
    <property type="entry name" value="Cpn60/GroEL"/>
</dbReference>
<dbReference type="InterPro" id="IPR027409">
    <property type="entry name" value="GroEL-like_apical_dom_sf"/>
</dbReference>
<dbReference type="SUPFAM" id="SSF54849">
    <property type="entry name" value="GroEL-intermediate domain like"/>
    <property type="match status" value="1"/>
</dbReference>
<dbReference type="Proteomes" id="UP001497444">
    <property type="component" value="Unassembled WGS sequence"/>
</dbReference>
<protein>
    <submittedName>
        <fullName evidence="1">Uncharacterized protein</fullName>
    </submittedName>
</protein>
<dbReference type="Gene3D" id="1.10.560.10">
    <property type="entry name" value="GroEL-like equatorial domain"/>
    <property type="match status" value="1"/>
</dbReference>
<evidence type="ECO:0000313" key="2">
    <source>
        <dbReference type="Proteomes" id="UP001497444"/>
    </source>
</evidence>
<gene>
    <name evidence="1" type="ORF">CSSPJE1EN1_LOCUS29218</name>
</gene>
<keyword evidence="2" id="KW-1185">Reference proteome</keyword>
<feature type="non-terminal residue" evidence="1">
    <location>
        <position position="124"/>
    </location>
</feature>
<dbReference type="InterPro" id="IPR027413">
    <property type="entry name" value="GROEL-like_equatorial_sf"/>
</dbReference>
<evidence type="ECO:0000313" key="1">
    <source>
        <dbReference type="EMBL" id="CAK9253840.1"/>
    </source>
</evidence>
<dbReference type="PRINTS" id="PR00298">
    <property type="entry name" value="CHAPERONIN60"/>
</dbReference>
<dbReference type="SUPFAM" id="SSF48592">
    <property type="entry name" value="GroEL equatorial domain-like"/>
    <property type="match status" value="1"/>
</dbReference>